<dbReference type="InterPro" id="IPR001611">
    <property type="entry name" value="Leu-rich_rpt"/>
</dbReference>
<dbReference type="SUPFAM" id="SSF52047">
    <property type="entry name" value="RNI-like"/>
    <property type="match status" value="1"/>
</dbReference>
<feature type="compositionally biased region" description="Low complexity" evidence="3">
    <location>
        <begin position="32"/>
        <end position="41"/>
    </location>
</feature>
<evidence type="ECO:0000313" key="6">
    <source>
        <dbReference type="Proteomes" id="UP001164746"/>
    </source>
</evidence>
<dbReference type="Gene3D" id="3.30.310.200">
    <property type="match status" value="1"/>
</dbReference>
<dbReference type="PROSITE" id="PS51424">
    <property type="entry name" value="ROC"/>
    <property type="match status" value="1"/>
</dbReference>
<name>A0ABY7G2J7_MYAAR</name>
<sequence length="2442" mass="276066">MEKKYLPKKKGQASEGSNRPASKKAEKQENTSRPSSGSSQSKSKKDVPGPPVDMPPPPPPVSSMGKRKGPPELPPPPPPPPSGLANFSSVPARQGGSDQQQQQRPAILAHPAPKTIPKVTSNDLSFGKAKLRKANKVKKLEDVERTEMFDSIQQYNYMPLLNSREYIRTRTNFAEVTALSFDGIEQMSDAFLFSLYHCQLSIETVNWISLTGCYNVTDEGIYWVSKTFSKLKSIAMAGCRKVTERSLHHLFTSLPLLQVVLASGTNIAYVPQDVPYRKLVILAPSDLPWSPLALLTGDKDVTPKMGLQFKKGWNPYEAHKIEKHESGVEIFNILQVTPEEGFLELVVSQGSLIVIPYHLHGNLELPAVPKSGAVGEKDLEFLSHLLNLDLTLHPWNNWKLAGDKVMKISEKLAKSEIPLMKVSNLPTEAELFVSEKSRLMDLAVLWGHGLKLKANIGGSEEELISTDFNWLMEIVNKLLTAPAPRSCDLCCLGDKTLLLEMLKEKGYLLTFPIDVWSSMKDVSFVYVRYSDLPKAAPELMKQYWPDNDNIGPRVKQKEKFYFCAPGLPQTFFATLLREMFALGPPTLAWQTGALFLRTYLTVLVEIYPHVSDKYQVIVLQIRGNASSSTFPQDPLWTTLKLYSNIIDMMMMINTIPAVKAVMCSKCKDKSSAEELLSKFVNWKGHFLMEFLVREEHHLRCGISLSTADLVPNHDQKGCALGTTNPLNRCLMCQNCAKTAAILEPKFDPLSKGSYAQDQMIADDKVKVTEKGSMYGFIEVDTIKTLDRSVLTPNYSPNMEVTLLSEGFFGLDLAAWERRGQGPIGVHYYSKSGVSKTNIKGVDKVGTPMPCNHGDTISIALRYKEELFENMQLTLKLNGTTFFELDLGATQVTVTICNNESESVFLQVQTPGKLINLLDGMEFVCFGGKGISLSGSPCVVMPEEKTLGMLKHPTWSTYKDVRIHHMCLTWNASLSKKTVLGPSSHKETPSQLPPFGDRIKSGEWAMSKLVHLIDNEGINPILLPETTDQLLGPGIVNEHNIDQVKEGLRHLLKAGMWLHYSRIDLDHLRKSFAVQGSGGKIFKGEFLTTKNELVRTSTKTGYMVVTSKFNRNLELYLCPGHKHTMINKTGLEEIPKNLYGKYSLFVTFIDLQHNDLTHLPKEFFENLPNVTHIAVGHNFIQNLPSTIGCCKKLLSLQIHENNISKLPDTFADLKLLQTLDIGNNCFPEFPPMITKITSLTRLLLHNSFFTGQLSLKITRKLQRTRVEYTGSTCPATKKRLPDPASSLPYDWNSLFSMFDENQNGVLDAKEVGKLNATVFNLFPRFGYKGNEPPDEDMPHGFPMQICSCKKLEVLYLKCQGITRVPPEIRQLEKLIDLQLSHNPNLISIPAELSELSRLKKLELDDCPMLKTPPREIRDKGVHSIMGYLKSLMSGDVLSIDIKSWEVKHEDETITYNMWDFAGQTVYYNTHQFFLSPNRAIYLLLWNVRLGHEHAGLDFWLNSICVQAPKAPVFVIGSHIDQVSKSELPLEEMQQKFPQVVGFHFVSSFTGQGIAELKKHLFEVSLQQPYMGEHIPSVWLEFEKNIQLVKRNADIIAYTEMEKLAYKCGLFEPSEDGRLKHDDVGEIWSNYGKGLHSWLLRLTEEFDLTFELPEEKINLVPCLLPEAKPKFEWPVVEKGSDIRETKMVYTFDYLPVGLFNRAQVRLHGLSDKSLIWKKGSFLKKNVHLALIQQTKDTEMVVIAQGPRPDNIQFLVHEIFEGLISESFHGITYDFTMPCPECQKMGVKDGHMFSASTIRRALEMKAPFLQCVRYFHTISCVTLQTLLPPDNQSDFDLHLVQCVQGLQDLHKELTADEACVNIFKYARRSLNKTIVIVAIGDDFGFEKTRFGILIPDEVYINMTKPKLTHYDTKFDELVKTLNKKMNVRLDELVKPAVFFSYSWVNSQHAVSLGTREIPGALGEEDPRELKTYLESNGIPCWIDEEQIGMNGLIEDIAEGLLCAKVVVVCVSDEYAVSKLKLPPIFAVVGSGDSWRETEIGYVSVQHPVVYLQEHTKNSRKKLLKLVREKLASSEGTQDRAEELFELAQRKLSRQLMMFAENQDLDIYPRLFVVDFVKEQMDAETDEESIEEKFEKEDIAEKKKLGRPMLKRQMSRKSTNMIPLYKLQKFCVYTLCEHDEGWHSVAEPIELPASFGVESLEGFGPYLARITTVMKFNKRLPLNCLAEGIGEGYIEWLERSPEANLSDYQNVYHTFREMFSKGTKYTNQEESKKQSHQQNRRRPRGKKSKGADEDVTDSAPKGTAEEQNNSEAADKKKRKANKNKGGKSLRFVEEVVDIGKSLNEKKGGKSTEDVVDIGKSTLFDEEMDKDDGISEEDSDEMESEPESVKSEVKKECEANDDADDEDGNQTADNNYIHRMAFLTQWFCIGNVHFETCSIFHKEPGFT</sequence>
<dbReference type="Pfam" id="PF25497">
    <property type="entry name" value="COR-B"/>
    <property type="match status" value="1"/>
</dbReference>
<keyword evidence="2" id="KW-0547">Nucleotide-binding</keyword>
<dbReference type="PANTHER" id="PTHR47508:SF1">
    <property type="entry name" value="NON-SPECIFIC SERINE_THREONINE PROTEIN KINASE"/>
    <property type="match status" value="1"/>
</dbReference>
<feature type="region of interest" description="Disordered" evidence="3">
    <location>
        <begin position="2355"/>
        <end position="2406"/>
    </location>
</feature>
<feature type="compositionally biased region" description="Basic residues" evidence="3">
    <location>
        <begin position="1"/>
        <end position="11"/>
    </location>
</feature>
<protein>
    <submittedName>
        <fullName evidence="5">PATS1-like protein</fullName>
    </submittedName>
</protein>
<feature type="compositionally biased region" description="Basic residues" evidence="3">
    <location>
        <begin position="2270"/>
        <end position="2284"/>
    </location>
</feature>
<feature type="compositionally biased region" description="Acidic residues" evidence="3">
    <location>
        <begin position="2394"/>
        <end position="2403"/>
    </location>
</feature>
<dbReference type="InterPro" id="IPR035897">
    <property type="entry name" value="Toll_tir_struct_dom_sf"/>
</dbReference>
<dbReference type="EMBL" id="CP111026">
    <property type="protein sequence ID" value="WAR28668.1"/>
    <property type="molecule type" value="Genomic_DNA"/>
</dbReference>
<dbReference type="PROSITE" id="PS00018">
    <property type="entry name" value="EF_HAND_1"/>
    <property type="match status" value="1"/>
</dbReference>
<reference evidence="5" key="1">
    <citation type="submission" date="2022-11" db="EMBL/GenBank/DDBJ databases">
        <title>Centuries of genome instability and evolution in soft-shell clam transmissible cancer (bioRxiv).</title>
        <authorList>
            <person name="Hart S.F.M."/>
            <person name="Yonemitsu M.A."/>
            <person name="Giersch R.M."/>
            <person name="Beal B.F."/>
            <person name="Arriagada G."/>
            <person name="Davis B.W."/>
            <person name="Ostrander E.A."/>
            <person name="Goff S.P."/>
            <person name="Metzger M.J."/>
        </authorList>
    </citation>
    <scope>NUCLEOTIDE SEQUENCE</scope>
    <source>
        <strain evidence="5">MELC-2E11</strain>
        <tissue evidence="5">Siphon/mantle</tissue>
    </source>
</reference>
<dbReference type="Gene3D" id="3.30.70.1390">
    <property type="entry name" value="ROC domain from the Parkinson's disease-associated leucine-rich repeat kinase 2"/>
    <property type="match status" value="1"/>
</dbReference>
<feature type="compositionally biased region" description="Basic residues" evidence="3">
    <location>
        <begin position="2311"/>
        <end position="2322"/>
    </location>
</feature>
<evidence type="ECO:0000256" key="3">
    <source>
        <dbReference type="SAM" id="MobiDB-lite"/>
    </source>
</evidence>
<dbReference type="SUPFAM" id="SSF52058">
    <property type="entry name" value="L domain-like"/>
    <property type="match status" value="1"/>
</dbReference>
<dbReference type="Pfam" id="PF13855">
    <property type="entry name" value="LRR_8"/>
    <property type="match status" value="2"/>
</dbReference>
<dbReference type="InterPro" id="IPR032675">
    <property type="entry name" value="LRR_dom_sf"/>
</dbReference>
<dbReference type="InterPro" id="IPR018247">
    <property type="entry name" value="EF_Hand_1_Ca_BS"/>
</dbReference>
<keyword evidence="1" id="KW-0677">Repeat</keyword>
<dbReference type="Proteomes" id="UP001164746">
    <property type="component" value="Chromosome 15"/>
</dbReference>
<dbReference type="SUPFAM" id="SSF52540">
    <property type="entry name" value="P-loop containing nucleoside triphosphate hydrolases"/>
    <property type="match status" value="1"/>
</dbReference>
<dbReference type="InterPro" id="IPR020859">
    <property type="entry name" value="ROC"/>
</dbReference>
<dbReference type="Gene3D" id="3.40.50.10140">
    <property type="entry name" value="Toll/interleukin-1 receptor homology (TIR) domain"/>
    <property type="match status" value="1"/>
</dbReference>
<gene>
    <name evidence="5" type="ORF">MAR_014372</name>
</gene>
<feature type="region of interest" description="Disordered" evidence="3">
    <location>
        <begin position="1"/>
        <end position="121"/>
    </location>
</feature>
<dbReference type="InterPro" id="IPR057263">
    <property type="entry name" value="COR-B"/>
</dbReference>
<dbReference type="PANTHER" id="PTHR47508">
    <property type="entry name" value="SAM DOMAIN-CONTAINING PROTEIN-RELATED"/>
    <property type="match status" value="1"/>
</dbReference>
<evidence type="ECO:0000259" key="4">
    <source>
        <dbReference type="PROSITE" id="PS51424"/>
    </source>
</evidence>
<evidence type="ECO:0000313" key="5">
    <source>
        <dbReference type="EMBL" id="WAR28668.1"/>
    </source>
</evidence>
<feature type="region of interest" description="Disordered" evidence="3">
    <location>
        <begin position="2259"/>
        <end position="2322"/>
    </location>
</feature>
<dbReference type="Gene3D" id="3.40.50.300">
    <property type="entry name" value="P-loop containing nucleotide triphosphate hydrolases"/>
    <property type="match status" value="1"/>
</dbReference>
<organism evidence="5 6">
    <name type="scientific">Mya arenaria</name>
    <name type="common">Soft-shell clam</name>
    <dbReference type="NCBI Taxonomy" id="6604"/>
    <lineage>
        <taxon>Eukaryota</taxon>
        <taxon>Metazoa</taxon>
        <taxon>Spiralia</taxon>
        <taxon>Lophotrochozoa</taxon>
        <taxon>Mollusca</taxon>
        <taxon>Bivalvia</taxon>
        <taxon>Autobranchia</taxon>
        <taxon>Heteroconchia</taxon>
        <taxon>Euheterodonta</taxon>
        <taxon>Imparidentia</taxon>
        <taxon>Neoheterodontei</taxon>
        <taxon>Myida</taxon>
        <taxon>Myoidea</taxon>
        <taxon>Myidae</taxon>
        <taxon>Mya</taxon>
    </lineage>
</organism>
<dbReference type="Gene3D" id="3.80.10.10">
    <property type="entry name" value="Ribonuclease Inhibitor"/>
    <property type="match status" value="3"/>
</dbReference>
<evidence type="ECO:0000256" key="1">
    <source>
        <dbReference type="ARBA" id="ARBA00022737"/>
    </source>
</evidence>
<accession>A0ABY7G2J7</accession>
<dbReference type="Pfam" id="PF08477">
    <property type="entry name" value="Roc"/>
    <property type="match status" value="1"/>
</dbReference>
<proteinExistence type="predicted"/>
<feature type="compositionally biased region" description="Acidic residues" evidence="3">
    <location>
        <begin position="2359"/>
        <end position="2381"/>
    </location>
</feature>
<evidence type="ECO:0000256" key="2">
    <source>
        <dbReference type="ARBA" id="ARBA00022741"/>
    </source>
</evidence>
<dbReference type="InterPro" id="IPR027417">
    <property type="entry name" value="P-loop_NTPase"/>
</dbReference>
<feature type="domain" description="Roc" evidence="4">
    <location>
        <begin position="1390"/>
        <end position="1566"/>
    </location>
</feature>
<feature type="compositionally biased region" description="Pro residues" evidence="3">
    <location>
        <begin position="48"/>
        <end position="61"/>
    </location>
</feature>
<feature type="compositionally biased region" description="Pro residues" evidence="3">
    <location>
        <begin position="71"/>
        <end position="82"/>
    </location>
</feature>
<keyword evidence="6" id="KW-1185">Reference proteome</keyword>
<feature type="compositionally biased region" description="Basic and acidic residues" evidence="3">
    <location>
        <begin position="2382"/>
        <end position="2393"/>
    </location>
</feature>